<evidence type="ECO:0000313" key="1">
    <source>
        <dbReference type="EMBL" id="KKB56909.1"/>
    </source>
</evidence>
<proteinExistence type="predicted"/>
<dbReference type="EMBL" id="AQHV01000010">
    <property type="protein sequence ID" value="KKB56909.1"/>
    <property type="molecule type" value="Genomic_DNA"/>
</dbReference>
<organism evidence="1 2">
    <name type="scientific">Parabacteroides goldsteinii DSM 19448 = WAL 12034</name>
    <dbReference type="NCBI Taxonomy" id="927665"/>
    <lineage>
        <taxon>Bacteria</taxon>
        <taxon>Pseudomonadati</taxon>
        <taxon>Bacteroidota</taxon>
        <taxon>Bacteroidia</taxon>
        <taxon>Bacteroidales</taxon>
        <taxon>Tannerellaceae</taxon>
        <taxon>Parabacteroides</taxon>
    </lineage>
</organism>
<dbReference type="Proteomes" id="UP000033047">
    <property type="component" value="Unassembled WGS sequence"/>
</dbReference>
<evidence type="ECO:0000313" key="2">
    <source>
        <dbReference type="Proteomes" id="UP000033047"/>
    </source>
</evidence>
<gene>
    <name evidence="1" type="ORF">HMPREF1535_01561</name>
</gene>
<reference evidence="1 2" key="1">
    <citation type="submission" date="2013-04" db="EMBL/GenBank/DDBJ databases">
        <title>The Genome Sequence of Parabacteroides goldsteinii DSM 19448.</title>
        <authorList>
            <consortium name="The Broad Institute Genomics Platform"/>
            <person name="Earl A."/>
            <person name="Ward D."/>
            <person name="Feldgarden M."/>
            <person name="Gevers D."/>
            <person name="Martens E."/>
            <person name="Sakamoto M."/>
            <person name="Benno Y."/>
            <person name="Song Y."/>
            <person name="Liu C."/>
            <person name="Lee J."/>
            <person name="Bolanos M."/>
            <person name="Vaisanen M.L."/>
            <person name="Finegold S.M."/>
            <person name="Walker B."/>
            <person name="Young S."/>
            <person name="Zeng Q."/>
            <person name="Gargeya S."/>
            <person name="Fitzgerald M."/>
            <person name="Haas B."/>
            <person name="Abouelleil A."/>
            <person name="Allen A.W."/>
            <person name="Alvarado L."/>
            <person name="Arachchi H.M."/>
            <person name="Berlin A.M."/>
            <person name="Chapman S.B."/>
            <person name="Gainer-Dewar J."/>
            <person name="Goldberg J."/>
            <person name="Griggs A."/>
            <person name="Gujja S."/>
            <person name="Hansen M."/>
            <person name="Howarth C."/>
            <person name="Imamovic A."/>
            <person name="Ireland A."/>
            <person name="Larimer J."/>
            <person name="McCowan C."/>
            <person name="Murphy C."/>
            <person name="Pearson M."/>
            <person name="Poon T.W."/>
            <person name="Priest M."/>
            <person name="Roberts A."/>
            <person name="Saif S."/>
            <person name="Shea T."/>
            <person name="Sisk P."/>
            <person name="Sykes S."/>
            <person name="Wortman J."/>
            <person name="Nusbaum C."/>
            <person name="Birren B."/>
        </authorList>
    </citation>
    <scope>NUCLEOTIDE SEQUENCE [LARGE SCALE GENOMIC DNA]</scope>
    <source>
        <strain evidence="1 2">DSM 19448</strain>
    </source>
</reference>
<sequence length="187" mass="21102">MMNDFSELYKRIEYLRNNGTKMKEIADWVGMAPSVLSSLYTTVLPAYFESAKTMPQEEALDQALSLVNNVSKRKLLSGLENTLNRLDELEPAALHTQKGIPFIESLNEELSLSARKTTNICGLYTSYSLSSSSDCLKCEPYIITLSDNKDHIRIGRLNAYDEVQWGIGVNGDPQNFYCMFSENPVPR</sequence>
<dbReference type="AlphaFoldDB" id="A0A0F5JGL9"/>
<dbReference type="HOGENOM" id="CLU_1446360_0_0_10"/>
<comment type="caution">
    <text evidence="1">The sequence shown here is derived from an EMBL/GenBank/DDBJ whole genome shotgun (WGS) entry which is preliminary data.</text>
</comment>
<name>A0A0F5JGL9_9BACT</name>
<protein>
    <submittedName>
        <fullName evidence="1">Uncharacterized protein</fullName>
    </submittedName>
</protein>
<dbReference type="STRING" id="927665.HMPREF1535_01561"/>
<dbReference type="PATRIC" id="fig|927665.4.peg.1595"/>
<accession>A0A0F5JGL9</accession>